<feature type="non-terminal residue" evidence="5">
    <location>
        <position position="69"/>
    </location>
</feature>
<feature type="transmembrane region" description="Helical" evidence="3">
    <location>
        <begin position="16"/>
        <end position="37"/>
    </location>
</feature>
<name>X1F4A1_9ZZZZ</name>
<evidence type="ECO:0000256" key="3">
    <source>
        <dbReference type="SAM" id="Phobius"/>
    </source>
</evidence>
<dbReference type="PANTHER" id="PTHR43386:SF1">
    <property type="entry name" value="D,D-DIPEPTIDE TRANSPORT SYSTEM PERMEASE PROTEIN DDPC-RELATED"/>
    <property type="match status" value="1"/>
</dbReference>
<evidence type="ECO:0000256" key="2">
    <source>
        <dbReference type="ARBA" id="ARBA00022448"/>
    </source>
</evidence>
<dbReference type="GO" id="GO:0005886">
    <property type="term" value="C:plasma membrane"/>
    <property type="evidence" value="ECO:0007669"/>
    <property type="project" value="UniProtKB-SubCell"/>
</dbReference>
<dbReference type="InterPro" id="IPR050366">
    <property type="entry name" value="BP-dependent_transpt_permease"/>
</dbReference>
<accession>X1F4A1</accession>
<proteinExistence type="predicted"/>
<evidence type="ECO:0000256" key="1">
    <source>
        <dbReference type="ARBA" id="ARBA00004651"/>
    </source>
</evidence>
<keyword evidence="3" id="KW-0812">Transmembrane</keyword>
<keyword evidence="3" id="KW-1133">Transmembrane helix</keyword>
<evidence type="ECO:0000259" key="4">
    <source>
        <dbReference type="Pfam" id="PF12911"/>
    </source>
</evidence>
<dbReference type="EMBL" id="BARU01002106">
    <property type="protein sequence ID" value="GAH24209.1"/>
    <property type="molecule type" value="Genomic_DNA"/>
</dbReference>
<dbReference type="Pfam" id="PF12911">
    <property type="entry name" value="OppC_N"/>
    <property type="match status" value="1"/>
</dbReference>
<keyword evidence="3" id="KW-0472">Membrane</keyword>
<reference evidence="5" key="1">
    <citation type="journal article" date="2014" name="Front. Microbiol.">
        <title>High frequency of phylogenetically diverse reductive dehalogenase-homologous genes in deep subseafloor sedimentary metagenomes.</title>
        <authorList>
            <person name="Kawai M."/>
            <person name="Futagami T."/>
            <person name="Toyoda A."/>
            <person name="Takaki Y."/>
            <person name="Nishi S."/>
            <person name="Hori S."/>
            <person name="Arai W."/>
            <person name="Tsubouchi T."/>
            <person name="Morono Y."/>
            <person name="Uchiyama I."/>
            <person name="Ito T."/>
            <person name="Fujiyama A."/>
            <person name="Inagaki F."/>
            <person name="Takami H."/>
        </authorList>
    </citation>
    <scope>NUCLEOTIDE SEQUENCE</scope>
    <source>
        <strain evidence="5">Expedition CK06-06</strain>
    </source>
</reference>
<keyword evidence="2" id="KW-0813">Transport</keyword>
<comment type="caution">
    <text evidence="5">The sequence shown here is derived from an EMBL/GenBank/DDBJ whole genome shotgun (WGS) entry which is preliminary data.</text>
</comment>
<protein>
    <recommendedName>
        <fullName evidence="4">Oligopeptide transport permease C-like N-terminal domain-containing protein</fullName>
    </recommendedName>
</protein>
<dbReference type="PANTHER" id="PTHR43386">
    <property type="entry name" value="OLIGOPEPTIDE TRANSPORT SYSTEM PERMEASE PROTEIN APPC"/>
    <property type="match status" value="1"/>
</dbReference>
<evidence type="ECO:0000313" key="5">
    <source>
        <dbReference type="EMBL" id="GAH24209.1"/>
    </source>
</evidence>
<dbReference type="AlphaFoldDB" id="X1F4A1"/>
<comment type="subcellular location">
    <subcellularLocation>
        <location evidence="1">Cell membrane</location>
        <topology evidence="1">Multi-pass membrane protein</topology>
    </subcellularLocation>
</comment>
<dbReference type="InterPro" id="IPR025966">
    <property type="entry name" value="OppC_N"/>
</dbReference>
<feature type="domain" description="Oligopeptide transport permease C-like N-terminal" evidence="4">
    <location>
        <begin position="6"/>
        <end position="52"/>
    </location>
</feature>
<sequence length="69" mass="7753">MNETWIALKELGENRMAAVGIVIIVILVFVAFFAPFFSPHDPLEQNLEKRLLASNGEYPFGTDELGRCI</sequence>
<organism evidence="5">
    <name type="scientific">marine sediment metagenome</name>
    <dbReference type="NCBI Taxonomy" id="412755"/>
    <lineage>
        <taxon>unclassified sequences</taxon>
        <taxon>metagenomes</taxon>
        <taxon>ecological metagenomes</taxon>
    </lineage>
</organism>
<gene>
    <name evidence="5" type="ORF">S03H2_05127</name>
</gene>